<keyword evidence="3" id="KW-0732">Signal</keyword>
<dbReference type="Proteomes" id="UP000184184">
    <property type="component" value="Unassembled WGS sequence"/>
</dbReference>
<feature type="region of interest" description="Disordered" evidence="1">
    <location>
        <begin position="1837"/>
        <end position="1889"/>
    </location>
</feature>
<feature type="compositionally biased region" description="Polar residues" evidence="1">
    <location>
        <begin position="126"/>
        <end position="136"/>
    </location>
</feature>
<dbReference type="SUPFAM" id="SSF56300">
    <property type="entry name" value="Metallo-dependent phosphatases"/>
    <property type="match status" value="1"/>
</dbReference>
<dbReference type="Pfam" id="PF00149">
    <property type="entry name" value="Metallophos"/>
    <property type="match status" value="1"/>
</dbReference>
<dbReference type="RefSeq" id="WP_244535165.1">
    <property type="nucleotide sequence ID" value="NZ_FRCZ01000003.1"/>
</dbReference>
<evidence type="ECO:0000313" key="5">
    <source>
        <dbReference type="EMBL" id="SHN10787.1"/>
    </source>
</evidence>
<keyword evidence="2" id="KW-0472">Membrane</keyword>
<dbReference type="SUPFAM" id="SSF74853">
    <property type="entry name" value="Lamin A/C globular tail domain"/>
    <property type="match status" value="1"/>
</dbReference>
<sequence>MKYKAKFKRMSVVLIALLLFSNLSPYVTVLNANTVQSTDSVEDVLTQESTSKEQNIEVESKEPPSEKTTEPEKEKELHITDDRSEVSEPFLEEEETKDTDAIEQHNSEEPTEKPQQESNKNEKSQPKQQLETTTTIDFQTLPSLLITEIMPNNDGADNYEYFEVYNNSDQTIVLDYYTIALRYLDGSTKDDIPFEFPEVKIDSGETLVFWRNPGQLSVNDFNSFYQTDLPSDKIVMYQGTGFYNSGDRGIVIEDAKGEVVTIGYLGSDIDSGKVVTYQFPTEGIEMEKYQTLVDPSPGQVEEEQIPAERVVTDRHTQPTIDHQQAEEVEEGKSVTIQATITDDQQKVNAELFYRSNNEKYKQLEMKEKDENIYEASIEAENVTVGTLDYYIIAKDPNHTVRLPKNEDFSVDVMTTEESEEDFQQYPHLLITELSPNTAGPGTDYFEYFEVYNNSNQTLPLQQYASIYYYTDSGKEVSFQVPAVEIAPEETLVFWYNNGNRTLADFNNNFSTNLSNDQVVQVTDSSFPGFANGGNRALIIRNAEQEEVVYADYDGADNDNTGAVIQYKYPLEGTSMLKWRPLAAPTPGTVNVDQVPVKPVDLPEPEMDTSPPEIHHEPIKEAKEFSSILVEATITDDVAIPTATLYVKSANEEYRSISMTSSSDDPSKYNVEIAGTFVDGDLTYYIETTDGVNISKSDEFVIKIQREELDTNNLPPLLVTEVVPDSTNVGSADGYEFIEIYNNTNQPIPFEHYKMQYRYGSDPASDVIWPSVPDDLIIPAQETLVFWIINGQNNEKTVADFNANYDSKLTEGEDIVRIESAGMANGSMRGLIVASNIGHEYAIAYYNDADTEDDTLPNKGIVYKYPSDGSNNMEKISAGSLDATPGMVEEYQIPNQPVQVINDTTPPSIETVSEQSTIKQTENLDITAKAFDAEELKTVSVYYRTNPNKEFIKANIEQSDQEDQFSYRIYAPEMIGQTVVEYYFTASDGVNTVETEIKTVSIENNANDDPLRLNVSDQEIINETFILKGTSELDDPSNLNLMIDENQLEGGYRAIENTAYFAFEVSGINTYFQNGVTIGDEVIHIFDDWMAQWETITVPLDPNFLAVGENIISIRAGNKASPWEGDPDENRDDFNLRNVRLVLADGTILTDPNHINQDNVLDMGDDGTDRIVEDFTFTISEDIANSYAYAWDTTNVSDGTHQITISDSSNEIKREVYVDNTGPSIESTIVNGETIKGSFTIDAVITDEIAGVKDFEVVLDGKQIQLPYQTSSGDLSPGEHVLTINATDEVGNDTEKVYTFETVEENPLKPENSTVDKAKGDPTLKVRVNDPMGDKLDVDFYQGFQYKPSDTEVVASYQGSSPIEPPDTNQLSDASAFAENDISAVSEKDGKYVVTDDTDQFPYHRFDVELDPSIDEEDQVELEWHGNSLEGRKVTMYAWNFTTSKWDIVDYQIAGSEDFSLKGNVEVATYSDETNQIQVIIQDEIPSSNDQYDYTFVWMSDTQYYSESYPHIFERQTEWIVENQKEMKIEYVFHSGDLVDEADQEYQWLYADEYMKKLDDASIPYGVLAGNHDVLQKTEDYTEYYKYFGEDRFINNSFYGGSYLNNRGHYDLISVDGNDYIMMYLGWGITDEGITWMNEVLKQHPDRTAILTFHEYLQATGTRHPLGEKLYQEVVLPNENVVAVLSGHYHEAQTLIDEIDDDGDGTTDRKVYQMLADYQAGPEGGQGYMRLLHFDGQNNQIIVNTYSPYIDDYNYYDSEEYPNKDEFVIDLDLTPKEKRVATDAFSVNVYTDTLIGSVEGVESGNTAEVTWTGLTEGEQYFWYSNVTDRHSGSTRSELWSLVKGEDEQAQVDEDDKDEEQPERPNPDKDLNDKVPTDPGIDPIPVTNEPDINDDSLGFSDQENFYNRNIVKKPSSLDDSLPSTATNIFTFLLTGLLLLMVGIAVIIWKRKKIRSQI</sequence>
<dbReference type="PROSITE" id="PS51841">
    <property type="entry name" value="LTD"/>
    <property type="match status" value="3"/>
</dbReference>
<evidence type="ECO:0000256" key="1">
    <source>
        <dbReference type="SAM" id="MobiDB-lite"/>
    </source>
</evidence>
<dbReference type="InterPro" id="IPR001322">
    <property type="entry name" value="Lamin_tail_dom"/>
</dbReference>
<name>A0A1M7P2W8_9BACI</name>
<evidence type="ECO:0000259" key="4">
    <source>
        <dbReference type="PROSITE" id="PS51841"/>
    </source>
</evidence>
<feature type="transmembrane region" description="Helical" evidence="2">
    <location>
        <begin position="1926"/>
        <end position="1946"/>
    </location>
</feature>
<keyword evidence="2" id="KW-1133">Transmembrane helix</keyword>
<evidence type="ECO:0000256" key="3">
    <source>
        <dbReference type="SAM" id="SignalP"/>
    </source>
</evidence>
<evidence type="ECO:0000313" key="6">
    <source>
        <dbReference type="Proteomes" id="UP000184184"/>
    </source>
</evidence>
<dbReference type="PANTHER" id="PTHR43143">
    <property type="entry name" value="METALLOPHOSPHOESTERASE, CALCINEURIN SUPERFAMILY"/>
    <property type="match status" value="1"/>
</dbReference>
<keyword evidence="2" id="KW-0812">Transmembrane</keyword>
<dbReference type="PANTHER" id="PTHR43143:SF5">
    <property type="entry name" value="SECRETED PROTEIN"/>
    <property type="match status" value="1"/>
</dbReference>
<reference evidence="5 6" key="1">
    <citation type="submission" date="2016-11" db="EMBL/GenBank/DDBJ databases">
        <authorList>
            <person name="Jaros S."/>
            <person name="Januszkiewicz K."/>
            <person name="Wedrychowicz H."/>
        </authorList>
    </citation>
    <scope>NUCLEOTIDE SEQUENCE [LARGE SCALE GENOMIC DNA]</scope>
    <source>
        <strain evidence="5 6">CGMCC 1.10681</strain>
    </source>
</reference>
<organism evidence="5 6">
    <name type="scientific">Gracilibacillus kekensis</name>
    <dbReference type="NCBI Taxonomy" id="1027249"/>
    <lineage>
        <taxon>Bacteria</taxon>
        <taxon>Bacillati</taxon>
        <taxon>Bacillota</taxon>
        <taxon>Bacilli</taxon>
        <taxon>Bacillales</taxon>
        <taxon>Bacillaceae</taxon>
        <taxon>Gracilibacillus</taxon>
    </lineage>
</organism>
<protein>
    <submittedName>
        <fullName evidence="5">LPXTG-motif cell wall anchor domain-containing protein</fullName>
    </submittedName>
</protein>
<proteinExistence type="predicted"/>
<feature type="compositionally biased region" description="Basic and acidic residues" evidence="1">
    <location>
        <begin position="98"/>
        <end position="125"/>
    </location>
</feature>
<dbReference type="InterPro" id="IPR051918">
    <property type="entry name" value="STPP_CPPED1"/>
</dbReference>
<accession>A0A1M7P2W8</accession>
<feature type="region of interest" description="Disordered" evidence="1">
    <location>
        <begin position="40"/>
        <end position="136"/>
    </location>
</feature>
<feature type="signal peptide" evidence="3">
    <location>
        <begin position="1"/>
        <end position="26"/>
    </location>
</feature>
<feature type="domain" description="LTD" evidence="4">
    <location>
        <begin position="707"/>
        <end position="842"/>
    </location>
</feature>
<feature type="compositionally biased region" description="Basic and acidic residues" evidence="1">
    <location>
        <begin position="1860"/>
        <end position="1874"/>
    </location>
</feature>
<dbReference type="STRING" id="1027249.SAMN05216179_1931"/>
<dbReference type="EMBL" id="FRCZ01000003">
    <property type="protein sequence ID" value="SHN10787.1"/>
    <property type="molecule type" value="Genomic_DNA"/>
</dbReference>
<feature type="chain" id="PRO_5039102753" evidence="3">
    <location>
        <begin position="27"/>
        <end position="1955"/>
    </location>
</feature>
<dbReference type="GO" id="GO:0016787">
    <property type="term" value="F:hydrolase activity"/>
    <property type="evidence" value="ECO:0007669"/>
    <property type="project" value="InterPro"/>
</dbReference>
<dbReference type="InterPro" id="IPR029052">
    <property type="entry name" value="Metallo-depent_PP-like"/>
</dbReference>
<feature type="compositionally biased region" description="Basic and acidic residues" evidence="1">
    <location>
        <begin position="50"/>
        <end position="86"/>
    </location>
</feature>
<feature type="domain" description="LTD" evidence="4">
    <location>
        <begin position="132"/>
        <end position="279"/>
    </location>
</feature>
<dbReference type="InterPro" id="IPR004843">
    <property type="entry name" value="Calcineurin-like_PHP"/>
</dbReference>
<feature type="compositionally biased region" description="Acidic residues" evidence="1">
    <location>
        <begin position="1846"/>
        <end position="1859"/>
    </location>
</feature>
<evidence type="ECO:0000256" key="2">
    <source>
        <dbReference type="SAM" id="Phobius"/>
    </source>
</evidence>
<gene>
    <name evidence="5" type="ORF">SAMN05216179_1931</name>
</gene>
<dbReference type="Pfam" id="PF00932">
    <property type="entry name" value="LTD"/>
    <property type="match status" value="1"/>
</dbReference>
<keyword evidence="6" id="KW-1185">Reference proteome</keyword>
<dbReference type="Gene3D" id="3.60.21.10">
    <property type="match status" value="1"/>
</dbReference>
<dbReference type="InterPro" id="IPR036415">
    <property type="entry name" value="Lamin_tail_dom_sf"/>
</dbReference>
<feature type="domain" description="LTD" evidence="4">
    <location>
        <begin position="413"/>
        <end position="556"/>
    </location>
</feature>